<sequence>MYGTLVSACEKSGQWTQALVLLDLLRKRMLQEDVVLFNALISACEKCEEWQRSLLLLAELEADASLRPNVITYNAVMSSCGQGTKWDISLYLLFLMRRSLLSADLISYNAAISACEAGQQWQAAVHLVSEVQQARLHGDAISLTAAIAACGRGLAWPQALQLYHDFGGKLNLPGSLIIVLRAADHQHDATSDSPSSAARLVCSSDSDFLLSTAEVWPIQLFWLMAGAELRLRGRRSDQTCPMSITIDSIDVR</sequence>
<keyword evidence="3" id="KW-1185">Reference proteome</keyword>
<dbReference type="Gene3D" id="1.25.40.10">
    <property type="entry name" value="Tetratricopeptide repeat domain"/>
    <property type="match status" value="1"/>
</dbReference>
<dbReference type="PANTHER" id="PTHR47447">
    <property type="entry name" value="OS03G0856100 PROTEIN"/>
    <property type="match status" value="1"/>
</dbReference>
<dbReference type="InterPro" id="IPR011990">
    <property type="entry name" value="TPR-like_helical_dom_sf"/>
</dbReference>
<keyword evidence="1" id="KW-0677">Repeat</keyword>
<protein>
    <submittedName>
        <fullName evidence="2">Chloroplastic</fullName>
    </submittedName>
</protein>
<accession>A0ABP0Q6L6</accession>
<evidence type="ECO:0000313" key="3">
    <source>
        <dbReference type="Proteomes" id="UP001642464"/>
    </source>
</evidence>
<evidence type="ECO:0000256" key="1">
    <source>
        <dbReference type="ARBA" id="ARBA00022737"/>
    </source>
</evidence>
<evidence type="ECO:0000313" key="2">
    <source>
        <dbReference type="EMBL" id="CAK9083894.1"/>
    </source>
</evidence>
<name>A0ABP0Q6L6_9DINO</name>
<dbReference type="Proteomes" id="UP001642464">
    <property type="component" value="Unassembled WGS sequence"/>
</dbReference>
<dbReference type="InterPro" id="IPR002885">
    <property type="entry name" value="PPR_rpt"/>
</dbReference>
<proteinExistence type="predicted"/>
<dbReference type="PANTHER" id="PTHR47447:SF17">
    <property type="entry name" value="OS12G0638900 PROTEIN"/>
    <property type="match status" value="1"/>
</dbReference>
<dbReference type="EMBL" id="CAXAMM010039128">
    <property type="protein sequence ID" value="CAK9083894.1"/>
    <property type="molecule type" value="Genomic_DNA"/>
</dbReference>
<reference evidence="2 3" key="1">
    <citation type="submission" date="2024-02" db="EMBL/GenBank/DDBJ databases">
        <authorList>
            <person name="Chen Y."/>
            <person name="Shah S."/>
            <person name="Dougan E. K."/>
            <person name="Thang M."/>
            <person name="Chan C."/>
        </authorList>
    </citation>
    <scope>NUCLEOTIDE SEQUENCE [LARGE SCALE GENOMIC DNA]</scope>
</reference>
<dbReference type="Pfam" id="PF13812">
    <property type="entry name" value="PPR_3"/>
    <property type="match status" value="1"/>
</dbReference>
<gene>
    <name evidence="2" type="ORF">SCF082_LOCUS39805</name>
</gene>
<comment type="caution">
    <text evidence="2">The sequence shown here is derived from an EMBL/GenBank/DDBJ whole genome shotgun (WGS) entry which is preliminary data.</text>
</comment>
<organism evidence="2 3">
    <name type="scientific">Durusdinium trenchii</name>
    <dbReference type="NCBI Taxonomy" id="1381693"/>
    <lineage>
        <taxon>Eukaryota</taxon>
        <taxon>Sar</taxon>
        <taxon>Alveolata</taxon>
        <taxon>Dinophyceae</taxon>
        <taxon>Suessiales</taxon>
        <taxon>Symbiodiniaceae</taxon>
        <taxon>Durusdinium</taxon>
    </lineage>
</organism>